<feature type="region of interest" description="Disordered" evidence="1">
    <location>
        <begin position="20"/>
        <end position="42"/>
    </location>
</feature>
<accession>A0ABZ2LBD6</accession>
<protein>
    <recommendedName>
        <fullName evidence="4">Cytochrome C Planctomycete-type domain-containing protein</fullName>
    </recommendedName>
</protein>
<sequence>MRPFVLAVVAGWVLLACGGRSEESPQKMRPPSPDAGDAGAADGDSGAVPLCVGAGARGTGFTFTELYQDYFGRVGPGGCAGNGRCHGSSDQPGSLGSNGFVCPPENEPDGKDTCYQHLRDAGLVAETEQTAPEHSPLYVVLRKSTGGGIMPKAPVCAFDEVDMKRIASWIRAGAPDN</sequence>
<organism evidence="2 3">
    <name type="scientific">Pendulispora rubella</name>
    <dbReference type="NCBI Taxonomy" id="2741070"/>
    <lineage>
        <taxon>Bacteria</taxon>
        <taxon>Pseudomonadati</taxon>
        <taxon>Myxococcota</taxon>
        <taxon>Myxococcia</taxon>
        <taxon>Myxococcales</taxon>
        <taxon>Sorangiineae</taxon>
        <taxon>Pendulisporaceae</taxon>
        <taxon>Pendulispora</taxon>
    </lineage>
</organism>
<keyword evidence="3" id="KW-1185">Reference proteome</keyword>
<evidence type="ECO:0000313" key="2">
    <source>
        <dbReference type="EMBL" id="WXB08209.1"/>
    </source>
</evidence>
<evidence type="ECO:0008006" key="4">
    <source>
        <dbReference type="Google" id="ProtNLM"/>
    </source>
</evidence>
<dbReference type="EMBL" id="CP089983">
    <property type="protein sequence ID" value="WXB08209.1"/>
    <property type="molecule type" value="Genomic_DNA"/>
</dbReference>
<evidence type="ECO:0000256" key="1">
    <source>
        <dbReference type="SAM" id="MobiDB-lite"/>
    </source>
</evidence>
<dbReference type="PROSITE" id="PS51257">
    <property type="entry name" value="PROKAR_LIPOPROTEIN"/>
    <property type="match status" value="1"/>
</dbReference>
<proteinExistence type="predicted"/>
<dbReference type="RefSeq" id="WP_394837884.1">
    <property type="nucleotide sequence ID" value="NZ_CP089929.1"/>
</dbReference>
<reference evidence="2" key="1">
    <citation type="submission" date="2021-12" db="EMBL/GenBank/DDBJ databases">
        <title>Discovery of the Pendulisporaceae a myxobacterial family with distinct sporulation behavior and unique specialized metabolism.</title>
        <authorList>
            <person name="Garcia R."/>
            <person name="Popoff A."/>
            <person name="Bader C.D."/>
            <person name="Loehr J."/>
            <person name="Walesch S."/>
            <person name="Walt C."/>
            <person name="Boldt J."/>
            <person name="Bunk B."/>
            <person name="Haeckl F.J.F.P.J."/>
            <person name="Gunesch A.P."/>
            <person name="Birkelbach J."/>
            <person name="Nuebel U."/>
            <person name="Pietschmann T."/>
            <person name="Bach T."/>
            <person name="Mueller R."/>
        </authorList>
    </citation>
    <scope>NUCLEOTIDE SEQUENCE</scope>
    <source>
        <strain evidence="2">MSr11367</strain>
    </source>
</reference>
<evidence type="ECO:0000313" key="3">
    <source>
        <dbReference type="Proteomes" id="UP001374803"/>
    </source>
</evidence>
<name>A0ABZ2LBD6_9BACT</name>
<gene>
    <name evidence="2" type="ORF">LVJ94_13310</name>
</gene>
<dbReference type="Proteomes" id="UP001374803">
    <property type="component" value="Chromosome"/>
</dbReference>